<dbReference type="RefSeq" id="WP_258815390.1">
    <property type="nucleotide sequence ID" value="NZ_JANUGW010000002.1"/>
</dbReference>
<gene>
    <name evidence="4" type="ORF">NX784_03955</name>
</gene>
<evidence type="ECO:0000259" key="3">
    <source>
        <dbReference type="Pfam" id="PF13084"/>
    </source>
</evidence>
<feature type="domain" description="DUF3943" evidence="3">
    <location>
        <begin position="91"/>
        <end position="194"/>
    </location>
</feature>
<organism evidence="4 5">
    <name type="scientific">Massilia pinisoli</name>
    <dbReference type="NCBI Taxonomy" id="1772194"/>
    <lineage>
        <taxon>Bacteria</taxon>
        <taxon>Pseudomonadati</taxon>
        <taxon>Pseudomonadota</taxon>
        <taxon>Betaproteobacteria</taxon>
        <taxon>Burkholderiales</taxon>
        <taxon>Oxalobacteraceae</taxon>
        <taxon>Telluria group</taxon>
        <taxon>Massilia</taxon>
    </lineage>
</organism>
<reference evidence="4 5" key="1">
    <citation type="submission" date="2022-08" db="EMBL/GenBank/DDBJ databases">
        <title>Reclassification of Massilia species as members of the genera Telluria, Duganella, Pseudoduganella, Mokoshia gen. nov. and Zemynaea gen. nov. using orthogonal and non-orthogonal genome-based approaches.</title>
        <authorList>
            <person name="Bowman J.P."/>
        </authorList>
    </citation>
    <scope>NUCLEOTIDE SEQUENCE [LARGE SCALE GENOMIC DNA]</scope>
    <source>
        <strain evidence="4 5">JCM 31316</strain>
    </source>
</reference>
<name>A0ABT1ZLF0_9BURK</name>
<dbReference type="Pfam" id="PF13084">
    <property type="entry name" value="DUF3943"/>
    <property type="match status" value="1"/>
</dbReference>
<accession>A0ABT1ZLF0</accession>
<evidence type="ECO:0000313" key="4">
    <source>
        <dbReference type="EMBL" id="MCS0580739.1"/>
    </source>
</evidence>
<sequence length="472" mass="50864">MTTTKTIYGALLLALAAGAARAQDPVPPPVQDPLADPAPRTADDRPYKSDGAAALEIVGFQFALNRIDHAFVRPDDYGVSVGSIRRNLHSSWVVDKDPFEINQLGHPYQGSMYFGLARSNGLTFWESLGYAFAGSAVWEIAGETTTPSRNDQITTSFGGSFLGESLYRMANLVLEQGYGLSPRWREVAATAVAPSLGFNRYVRPGRAGAIWPSNSPAVYTRLQLGAGGISRRIVGPSLAPRRNELAADFALDYGQPGKPGYTYHRPFDYFLFRLRLSNVQGVESLASRGLLVGAPYAAGSAVRGIAGLYGSYDYLAPQVFRVASTGLSLGTNAQWRLADVLTLQGHASAGVGYTSTGTIRASTSGQYNYGFAPQAMVMVRLIGGGKVSLDATARKFFDGKLTSPETGGTDRVFRGDASLTYRFATHHAVALKYITSRRTFAFAGVPERQQRRDTVGLYYSYEPTGGLGAVNW</sequence>
<dbReference type="EMBL" id="JANUGW010000002">
    <property type="protein sequence ID" value="MCS0580739.1"/>
    <property type="molecule type" value="Genomic_DNA"/>
</dbReference>
<evidence type="ECO:0000256" key="1">
    <source>
        <dbReference type="SAM" id="MobiDB-lite"/>
    </source>
</evidence>
<evidence type="ECO:0000313" key="5">
    <source>
        <dbReference type="Proteomes" id="UP001204151"/>
    </source>
</evidence>
<protein>
    <submittedName>
        <fullName evidence="4">DUF3943 domain-containing protein</fullName>
    </submittedName>
</protein>
<dbReference type="Proteomes" id="UP001204151">
    <property type="component" value="Unassembled WGS sequence"/>
</dbReference>
<comment type="caution">
    <text evidence="4">The sequence shown here is derived from an EMBL/GenBank/DDBJ whole genome shotgun (WGS) entry which is preliminary data.</text>
</comment>
<evidence type="ECO:0000256" key="2">
    <source>
        <dbReference type="SAM" id="SignalP"/>
    </source>
</evidence>
<keyword evidence="2" id="KW-0732">Signal</keyword>
<dbReference type="InterPro" id="IPR025079">
    <property type="entry name" value="DUF3943"/>
</dbReference>
<feature type="signal peptide" evidence="2">
    <location>
        <begin position="1"/>
        <end position="22"/>
    </location>
</feature>
<feature type="region of interest" description="Disordered" evidence="1">
    <location>
        <begin position="23"/>
        <end position="46"/>
    </location>
</feature>
<proteinExistence type="predicted"/>
<feature type="chain" id="PRO_5045488526" evidence="2">
    <location>
        <begin position="23"/>
        <end position="472"/>
    </location>
</feature>
<keyword evidence="5" id="KW-1185">Reference proteome</keyword>